<evidence type="ECO:0000313" key="1">
    <source>
        <dbReference type="EMBL" id="KAJ8719527.1"/>
    </source>
</evidence>
<evidence type="ECO:0000313" key="2">
    <source>
        <dbReference type="Proteomes" id="UP001231649"/>
    </source>
</evidence>
<comment type="caution">
    <text evidence="1">The sequence shown here is derived from an EMBL/GenBank/DDBJ whole genome shotgun (WGS) entry which is preliminary data.</text>
</comment>
<proteinExistence type="predicted"/>
<keyword evidence="2" id="KW-1185">Reference proteome</keyword>
<gene>
    <name evidence="1" type="ORF">PYW08_011702</name>
</gene>
<reference evidence="1" key="1">
    <citation type="submission" date="2023-03" db="EMBL/GenBank/DDBJ databases">
        <title>Chromosome-level genomes of two armyworms, Mythimna separata and Mythimna loreyi, provide insights into the biosynthesis and reception of sex pheromones.</title>
        <authorList>
            <person name="Zhao H."/>
        </authorList>
    </citation>
    <scope>NUCLEOTIDE SEQUENCE</scope>
    <source>
        <strain evidence="1">BeijingLab</strain>
    </source>
</reference>
<sequence length="855" mass="96015">MRLYLLMLFCVALTTTWADPDPKKYKSEVKDKDKQSNTTLTADEKKFLRDVEAKYGIKNDTPKEDKKNVTETKPKASQAGNLHFPAVIAIEIVNDTDTKNKGKRTIDANLGYGYKTNHGYTYSYFGKPAQEKGKFMIYPYSQEDIPPASTHSFRHYDGKKHVKTSVEIQPSQAFELVPVKQEKPSYHYEKPAIEFTTPEPKPLSYSSAEHSSSSYSSHPSTLYTTYNGEQFSGLSGQFPTVMPDYLVDPTQLLKNPEYQNVGLTQDHLRTPGSHLEQKVVPVLVLRIPSSSLTNPSAELYANLPQNYPLSSYLNHLNLQELVNQYFKKAGYKFAPQVMAYPSSSPEIASHGHESYSQESIGHTGSSISQYEPQHYAHPYVQPSYTQAHLSAGVQYSAVQPVMARYPASYIRHHYMTMPKGYSLYKQPALPQKYEYQYQYVPQSAVSSQKFYMPSIHYQQETEHVSSHEVQQSSLEQGSGIHDTPQYQYEVPAQVSAGYESAVTPGSAYGSPQPEYGSPQPEYGSPQPEYGTPQPEYGTPQPEYGTPQPEYGTPKPEYGTPQPEYGTPKPEYGTPQPEYGTPQPEYGTPAPKYGSPPQHVEAEYEQTNTVAPEWNGAPQEPHSQSVSAGYESSATPAPHYGSAQGVAVSQVSHGSYYTQTQHDQPDHSAYSSQSAQSSHASQSNSGEQQNYEYQQKQPPQSDAHGLILSENYPSKDHTIATVLPTHYKTGKQNSGMVQTVSYVTPMPHPKYPMPYRVMVPQTFLHNPSTEKVTYVNSHPMSSSYSQTATHQDYNPEAEYTVPYRYVPPVGKQKPPSYPRNYHSHPKRMVKPENKPDSRQSAFSKNKNERNEKKRLS</sequence>
<name>A0ACC2QM91_9NEOP</name>
<organism evidence="1 2">
    <name type="scientific">Mythimna loreyi</name>
    <dbReference type="NCBI Taxonomy" id="667449"/>
    <lineage>
        <taxon>Eukaryota</taxon>
        <taxon>Metazoa</taxon>
        <taxon>Ecdysozoa</taxon>
        <taxon>Arthropoda</taxon>
        <taxon>Hexapoda</taxon>
        <taxon>Insecta</taxon>
        <taxon>Pterygota</taxon>
        <taxon>Neoptera</taxon>
        <taxon>Endopterygota</taxon>
        <taxon>Lepidoptera</taxon>
        <taxon>Glossata</taxon>
        <taxon>Ditrysia</taxon>
        <taxon>Noctuoidea</taxon>
        <taxon>Noctuidae</taxon>
        <taxon>Noctuinae</taxon>
        <taxon>Hadenini</taxon>
        <taxon>Mythimna</taxon>
    </lineage>
</organism>
<accession>A0ACC2QM91</accession>
<dbReference type="Proteomes" id="UP001231649">
    <property type="component" value="Chromosome 3"/>
</dbReference>
<dbReference type="EMBL" id="CM056779">
    <property type="protein sequence ID" value="KAJ8719527.1"/>
    <property type="molecule type" value="Genomic_DNA"/>
</dbReference>
<protein>
    <submittedName>
        <fullName evidence="1">Uncharacterized protein</fullName>
    </submittedName>
</protein>